<dbReference type="RefSeq" id="WP_163945882.1">
    <property type="nucleotide sequence ID" value="NZ_JAAFZH010000003.1"/>
</dbReference>
<sequence length="100" mass="11739">MINSRPTLKVTEFEKLPFAEQAAIIWKKGQPVATRYLPEFRIHLYAVGRQYIEMWVCRRRFIVTLFRIVSDTEDLLDYVRADMANKIPAGKSKSPSNSYR</sequence>
<dbReference type="AlphaFoldDB" id="A0A6L9L872"/>
<keyword evidence="2" id="KW-1185">Reference proteome</keyword>
<dbReference type="Proteomes" id="UP000474175">
    <property type="component" value="Unassembled WGS sequence"/>
</dbReference>
<protein>
    <submittedName>
        <fullName evidence="1">Uncharacterized protein</fullName>
    </submittedName>
</protein>
<evidence type="ECO:0000313" key="2">
    <source>
        <dbReference type="Proteomes" id="UP000474175"/>
    </source>
</evidence>
<dbReference type="EMBL" id="JAAFZH010000003">
    <property type="protein sequence ID" value="NDU94923.1"/>
    <property type="molecule type" value="Genomic_DNA"/>
</dbReference>
<comment type="caution">
    <text evidence="1">The sequence shown here is derived from an EMBL/GenBank/DDBJ whole genome shotgun (WGS) entry which is preliminary data.</text>
</comment>
<reference evidence="1 2" key="1">
    <citation type="submission" date="2020-02" db="EMBL/GenBank/DDBJ databases">
        <title>Draft genome sequence of two Spirosoma agri KCTC 52727 and Spirosoma terrae KCTC 52035.</title>
        <authorList>
            <person name="Rojas J."/>
            <person name="Ambika Manirajan B."/>
            <person name="Suarez C."/>
            <person name="Ratering S."/>
            <person name="Schnell S."/>
        </authorList>
    </citation>
    <scope>NUCLEOTIDE SEQUENCE [LARGE SCALE GENOMIC DNA]</scope>
    <source>
        <strain evidence="1 2">KCTC 52035</strain>
    </source>
</reference>
<evidence type="ECO:0000313" key="1">
    <source>
        <dbReference type="EMBL" id="NDU94923.1"/>
    </source>
</evidence>
<organism evidence="1 2">
    <name type="scientific">Spirosoma terrae</name>
    <dbReference type="NCBI Taxonomy" id="1968276"/>
    <lineage>
        <taxon>Bacteria</taxon>
        <taxon>Pseudomonadati</taxon>
        <taxon>Bacteroidota</taxon>
        <taxon>Cytophagia</taxon>
        <taxon>Cytophagales</taxon>
        <taxon>Cytophagaceae</taxon>
        <taxon>Spirosoma</taxon>
    </lineage>
</organism>
<accession>A0A6L9L872</accession>
<proteinExistence type="predicted"/>
<name>A0A6L9L872_9BACT</name>
<gene>
    <name evidence="1" type="ORF">GK108_08555</name>
</gene>